<protein>
    <submittedName>
        <fullName evidence="1">Uncharacterized protein</fullName>
    </submittedName>
</protein>
<dbReference type="EMBL" id="AGNK02004042">
    <property type="status" value="NOT_ANNOTATED_CDS"/>
    <property type="molecule type" value="Genomic_DNA"/>
</dbReference>
<proteinExistence type="predicted"/>
<keyword evidence="2" id="KW-1185">Reference proteome</keyword>
<dbReference type="AlphaFoldDB" id="K3YF13"/>
<dbReference type="Gramene" id="KQK96126">
    <property type="protein sequence ID" value="KQK96126"/>
    <property type="gene ID" value="SETIT_012830mg"/>
</dbReference>
<dbReference type="HOGENOM" id="CLU_3336500_0_0_1"/>
<accession>K3YF13</accession>
<evidence type="ECO:0000313" key="2">
    <source>
        <dbReference type="Proteomes" id="UP000004995"/>
    </source>
</evidence>
<name>K3YF13_SETIT</name>
<evidence type="ECO:0000313" key="1">
    <source>
        <dbReference type="EnsemblPlants" id="KQK96126"/>
    </source>
</evidence>
<dbReference type="EnsemblPlants" id="KQK96126">
    <property type="protein sequence ID" value="KQK96126"/>
    <property type="gene ID" value="SETIT_012830mg"/>
</dbReference>
<reference evidence="1" key="2">
    <citation type="submission" date="2018-08" db="UniProtKB">
        <authorList>
            <consortium name="EnsemblPlants"/>
        </authorList>
    </citation>
    <scope>IDENTIFICATION</scope>
    <source>
        <strain evidence="1">Yugu1</strain>
    </source>
</reference>
<organism evidence="1 2">
    <name type="scientific">Setaria italica</name>
    <name type="common">Foxtail millet</name>
    <name type="synonym">Panicum italicum</name>
    <dbReference type="NCBI Taxonomy" id="4555"/>
    <lineage>
        <taxon>Eukaryota</taxon>
        <taxon>Viridiplantae</taxon>
        <taxon>Streptophyta</taxon>
        <taxon>Embryophyta</taxon>
        <taxon>Tracheophyta</taxon>
        <taxon>Spermatophyta</taxon>
        <taxon>Magnoliopsida</taxon>
        <taxon>Liliopsida</taxon>
        <taxon>Poales</taxon>
        <taxon>Poaceae</taxon>
        <taxon>PACMAD clade</taxon>
        <taxon>Panicoideae</taxon>
        <taxon>Panicodae</taxon>
        <taxon>Paniceae</taxon>
        <taxon>Cenchrinae</taxon>
        <taxon>Setaria</taxon>
    </lineage>
</organism>
<sequence>MKLAVLKAESSLIDQYALNLIDCQMNLVDLQAQRILTS</sequence>
<reference evidence="2" key="1">
    <citation type="journal article" date="2012" name="Nat. Biotechnol.">
        <title>Reference genome sequence of the model plant Setaria.</title>
        <authorList>
            <person name="Bennetzen J.L."/>
            <person name="Schmutz J."/>
            <person name="Wang H."/>
            <person name="Percifield R."/>
            <person name="Hawkins J."/>
            <person name="Pontaroli A.C."/>
            <person name="Estep M."/>
            <person name="Feng L."/>
            <person name="Vaughn J.N."/>
            <person name="Grimwood J."/>
            <person name="Jenkins J."/>
            <person name="Barry K."/>
            <person name="Lindquist E."/>
            <person name="Hellsten U."/>
            <person name="Deshpande S."/>
            <person name="Wang X."/>
            <person name="Wu X."/>
            <person name="Mitros T."/>
            <person name="Triplett J."/>
            <person name="Yang X."/>
            <person name="Ye C.Y."/>
            <person name="Mauro-Herrera M."/>
            <person name="Wang L."/>
            <person name="Li P."/>
            <person name="Sharma M."/>
            <person name="Sharma R."/>
            <person name="Ronald P.C."/>
            <person name="Panaud O."/>
            <person name="Kellogg E.A."/>
            <person name="Brutnell T.P."/>
            <person name="Doust A.N."/>
            <person name="Tuskan G.A."/>
            <person name="Rokhsar D."/>
            <person name="Devos K.M."/>
        </authorList>
    </citation>
    <scope>NUCLEOTIDE SEQUENCE [LARGE SCALE GENOMIC DNA]</scope>
    <source>
        <strain evidence="2">cv. Yugu1</strain>
    </source>
</reference>
<dbReference type="InParanoid" id="K3YF13"/>
<dbReference type="Proteomes" id="UP000004995">
    <property type="component" value="Unassembled WGS sequence"/>
</dbReference>